<keyword evidence="2" id="KW-0560">Oxidoreductase</keyword>
<evidence type="ECO:0000256" key="1">
    <source>
        <dbReference type="ARBA" id="ARBA00022630"/>
    </source>
</evidence>
<feature type="domain" description="Acyl-CoA oxidase/dehydrogenase middle" evidence="4">
    <location>
        <begin position="10"/>
        <end position="102"/>
    </location>
</feature>
<protein>
    <submittedName>
        <fullName evidence="6">Acyl-CoA dehydrogenase</fullName>
    </submittedName>
</protein>
<dbReference type="PANTHER" id="PTHR43884">
    <property type="entry name" value="ACYL-COA DEHYDROGENASE"/>
    <property type="match status" value="1"/>
</dbReference>
<dbReference type="EMBL" id="UOEU01000040">
    <property type="protein sequence ID" value="VAW30295.1"/>
    <property type="molecule type" value="Genomic_DNA"/>
</dbReference>
<dbReference type="CDD" id="cd00567">
    <property type="entry name" value="ACAD"/>
    <property type="match status" value="1"/>
</dbReference>
<evidence type="ECO:0000256" key="3">
    <source>
        <dbReference type="SAM" id="MobiDB-lite"/>
    </source>
</evidence>
<reference evidence="6" key="1">
    <citation type="submission" date="2018-06" db="EMBL/GenBank/DDBJ databases">
        <authorList>
            <person name="Zhirakovskaya E."/>
        </authorList>
    </citation>
    <scope>NUCLEOTIDE SEQUENCE</scope>
</reference>
<accession>A0A3B0UGZ6</accession>
<dbReference type="Pfam" id="PF08028">
    <property type="entry name" value="Acyl-CoA_dh_2"/>
    <property type="match status" value="1"/>
</dbReference>
<evidence type="ECO:0000259" key="5">
    <source>
        <dbReference type="Pfam" id="PF08028"/>
    </source>
</evidence>
<keyword evidence="1" id="KW-0285">Flavoprotein</keyword>
<dbReference type="InterPro" id="IPR036250">
    <property type="entry name" value="AcylCo_DH-like_C"/>
</dbReference>
<evidence type="ECO:0000313" key="6">
    <source>
        <dbReference type="EMBL" id="VAW30295.1"/>
    </source>
</evidence>
<dbReference type="Pfam" id="PF02770">
    <property type="entry name" value="Acyl-CoA_dh_M"/>
    <property type="match status" value="1"/>
</dbReference>
<feature type="non-terminal residue" evidence="6">
    <location>
        <position position="1"/>
    </location>
</feature>
<feature type="region of interest" description="Disordered" evidence="3">
    <location>
        <begin position="1"/>
        <end position="33"/>
    </location>
</feature>
<dbReference type="SUPFAM" id="SSF47203">
    <property type="entry name" value="Acyl-CoA dehydrogenase C-terminal domain-like"/>
    <property type="match status" value="1"/>
</dbReference>
<dbReference type="PANTHER" id="PTHR43884:SF25">
    <property type="entry name" value="ACYL-COA DEHYDROGENASE YDBM-RELATED"/>
    <property type="match status" value="1"/>
</dbReference>
<organism evidence="6">
    <name type="scientific">hydrothermal vent metagenome</name>
    <dbReference type="NCBI Taxonomy" id="652676"/>
    <lineage>
        <taxon>unclassified sequences</taxon>
        <taxon>metagenomes</taxon>
        <taxon>ecological metagenomes</taxon>
    </lineage>
</organism>
<name>A0A3B0UGZ6_9ZZZZ</name>
<dbReference type="Gene3D" id="1.20.140.10">
    <property type="entry name" value="Butyryl-CoA Dehydrogenase, subunit A, domain 3"/>
    <property type="match status" value="1"/>
</dbReference>
<dbReference type="SUPFAM" id="SSF56645">
    <property type="entry name" value="Acyl-CoA dehydrogenase NM domain-like"/>
    <property type="match status" value="1"/>
</dbReference>
<gene>
    <name evidence="6" type="ORF">MNBD_CHLOROFLEXI01-637</name>
</gene>
<proteinExistence type="predicted"/>
<dbReference type="InterPro" id="IPR046373">
    <property type="entry name" value="Acyl-CoA_Oxase/DH_mid-dom_sf"/>
</dbReference>
<feature type="compositionally biased region" description="Polar residues" evidence="3">
    <location>
        <begin position="1"/>
        <end position="10"/>
    </location>
</feature>
<dbReference type="InterPro" id="IPR009100">
    <property type="entry name" value="AcylCoA_DH/oxidase_NM_dom_sf"/>
</dbReference>
<dbReference type="AlphaFoldDB" id="A0A3B0UGZ6"/>
<evidence type="ECO:0000259" key="4">
    <source>
        <dbReference type="Pfam" id="PF02770"/>
    </source>
</evidence>
<dbReference type="InterPro" id="IPR006091">
    <property type="entry name" value="Acyl-CoA_Oxase/DH_mid-dom"/>
</dbReference>
<dbReference type="GO" id="GO:0003995">
    <property type="term" value="F:acyl-CoA dehydrogenase activity"/>
    <property type="evidence" value="ECO:0007669"/>
    <property type="project" value="TreeGrafter"/>
</dbReference>
<dbReference type="InterPro" id="IPR013107">
    <property type="entry name" value="Acyl-CoA_DH_C"/>
</dbReference>
<sequence length="270" mass="28934">ASGSLFNSIASEPAMGSPSRGGMPATTAVPTKDGDGWIVNGRKTWSTGGKHLTHMLVRVDLGEEAGVVLVEQNMPGITWINSWQDSLSLRASDSNDVIFNDVRIPHDYVVERGDAKAKPNLWFPMIMSTIYLGAAVSARNCVIQFALERVPTALGRPIATLPKIQRQIGEIDVALQAAQSLLFDVAAEWTGADADRAKMSARIAAAKTMVTETANKVTDQALRIAGGTSITKALPLERYFRDVRAGSMQPPSGDTALEIVGRAAIAEFEE</sequence>
<evidence type="ECO:0000256" key="2">
    <source>
        <dbReference type="ARBA" id="ARBA00023002"/>
    </source>
</evidence>
<dbReference type="Gene3D" id="2.40.110.10">
    <property type="entry name" value="Butyryl-CoA Dehydrogenase, subunit A, domain 2"/>
    <property type="match status" value="1"/>
</dbReference>
<feature type="domain" description="Acyl-CoA dehydrogenase C-terminal" evidence="5">
    <location>
        <begin position="127"/>
        <end position="247"/>
    </location>
</feature>